<sequence>MEKIKLTSNEAYYLRLLVHNFNDDHISDFLKINEEDLTYIKRRLKFKFKTKNWVTIIEKAFELKILDKQDFVEPVIKEIALRYTSKIVNDFKNSSNKYNIDKRLLLDFDESCNALLSEATKINLK</sequence>
<accession>A0ABT8WXT9</accession>
<evidence type="ECO:0000313" key="1">
    <source>
        <dbReference type="EMBL" id="MDO5986442.1"/>
    </source>
</evidence>
<comment type="caution">
    <text evidence="1">The sequence shown here is derived from an EMBL/GenBank/DDBJ whole genome shotgun (WGS) entry which is preliminary data.</text>
</comment>
<reference evidence="1" key="1">
    <citation type="submission" date="2023-07" db="EMBL/GenBank/DDBJ databases">
        <title>Two novel species in the genus Flavivirga.</title>
        <authorList>
            <person name="Kwon K."/>
        </authorList>
    </citation>
    <scope>NUCLEOTIDE SEQUENCE</scope>
    <source>
        <strain evidence="1">KACC 14157</strain>
    </source>
</reference>
<dbReference type="Proteomes" id="UP001176891">
    <property type="component" value="Unassembled WGS sequence"/>
</dbReference>
<keyword evidence="2" id="KW-1185">Reference proteome</keyword>
<organism evidence="1 2">
    <name type="scientific">Flavivirga amylovorans</name>
    <dbReference type="NCBI Taxonomy" id="870486"/>
    <lineage>
        <taxon>Bacteria</taxon>
        <taxon>Pseudomonadati</taxon>
        <taxon>Bacteroidota</taxon>
        <taxon>Flavobacteriia</taxon>
        <taxon>Flavobacteriales</taxon>
        <taxon>Flavobacteriaceae</taxon>
        <taxon>Flavivirga</taxon>
    </lineage>
</organism>
<evidence type="ECO:0000313" key="2">
    <source>
        <dbReference type="Proteomes" id="UP001176891"/>
    </source>
</evidence>
<dbReference type="InterPro" id="IPR016032">
    <property type="entry name" value="Sig_transdc_resp-reg_C-effctor"/>
</dbReference>
<proteinExistence type="predicted"/>
<protein>
    <submittedName>
        <fullName evidence="1">Uncharacterized protein</fullName>
    </submittedName>
</protein>
<dbReference type="RefSeq" id="WP_303280957.1">
    <property type="nucleotide sequence ID" value="NZ_BAABCZ010000016.1"/>
</dbReference>
<name>A0ABT8WXT9_9FLAO</name>
<dbReference type="EMBL" id="JAUOEM010000001">
    <property type="protein sequence ID" value="MDO5986442.1"/>
    <property type="molecule type" value="Genomic_DNA"/>
</dbReference>
<gene>
    <name evidence="1" type="ORF">Q4Q39_03395</name>
</gene>
<dbReference type="SUPFAM" id="SSF46894">
    <property type="entry name" value="C-terminal effector domain of the bipartite response regulators"/>
    <property type="match status" value="1"/>
</dbReference>